<dbReference type="InterPro" id="IPR004753">
    <property type="entry name" value="MreB"/>
</dbReference>
<evidence type="ECO:0000256" key="3">
    <source>
        <dbReference type="ARBA" id="ARBA00022840"/>
    </source>
</evidence>
<dbReference type="CDD" id="cd10225">
    <property type="entry name" value="ASKHA_NBD_MreB-like"/>
    <property type="match status" value="1"/>
</dbReference>
<sequence length="347" mass="36689">MFSKLVGMLSSDMAIDLGTANTLVYVKGRGIVLNEPSVVAIADVRGKKHVLAVGDEAKLMLGRTPGNIQAIRPLRDGVIADFEVAEEMIKHFIRKVHNNRRSFARPQIIVCVPSGSTAVERRAIQESAESAGASKVYLIEEPMAAAIGAGLPVSEPTGSMVVDIGGGTTEVAVLSLGGIVYSRSVRVGGDKMDEAIIGYIRRNHNLLVGEGSAERIKKEIGSACPPEDGDGRVMEIKGRDLMNGVPKELVITERQVADSLAEPVGAIIEAVKVALEHTAPELAADIVDKGIVLTGGGALLANLDYVLRHATGLPVSIADDALSCVALGTGRCLEDIKAYRHVLINMY</sequence>
<feature type="binding site" evidence="6">
    <location>
        <begin position="166"/>
        <end position="168"/>
    </location>
    <ligand>
        <name>ATP</name>
        <dbReference type="ChEBI" id="CHEBI:30616"/>
    </ligand>
</feature>
<dbReference type="Proteomes" id="UP001279642">
    <property type="component" value="Unassembled WGS sequence"/>
</dbReference>
<evidence type="ECO:0000256" key="1">
    <source>
        <dbReference type="ARBA" id="ARBA00022490"/>
    </source>
</evidence>
<feature type="binding site" evidence="6">
    <location>
        <begin position="214"/>
        <end position="217"/>
    </location>
    <ligand>
        <name>ATP</name>
        <dbReference type="ChEBI" id="CHEBI:30616"/>
    </ligand>
</feature>
<feature type="binding site" evidence="6">
    <location>
        <begin position="19"/>
        <end position="21"/>
    </location>
    <ligand>
        <name>ATP</name>
        <dbReference type="ChEBI" id="CHEBI:30616"/>
    </ligand>
</feature>
<accession>A0ABU5EEC2</accession>
<evidence type="ECO:0000256" key="6">
    <source>
        <dbReference type="HAMAP-Rule" id="MF_02207"/>
    </source>
</evidence>
<keyword evidence="2 6" id="KW-0547">Nucleotide-binding</keyword>
<dbReference type="PANTHER" id="PTHR42749:SF1">
    <property type="entry name" value="CELL SHAPE-DETERMINING PROTEIN MREB"/>
    <property type="match status" value="1"/>
</dbReference>
<protein>
    <recommendedName>
        <fullName evidence="6">Cell shape-determining protein MreB</fullName>
    </recommendedName>
</protein>
<evidence type="ECO:0000313" key="8">
    <source>
        <dbReference type="Proteomes" id="UP001279642"/>
    </source>
</evidence>
<evidence type="ECO:0000313" key="7">
    <source>
        <dbReference type="EMBL" id="MDY0884272.1"/>
    </source>
</evidence>
<dbReference type="SUPFAM" id="SSF53067">
    <property type="entry name" value="Actin-like ATPase domain"/>
    <property type="match status" value="2"/>
</dbReference>
<comment type="function">
    <text evidence="6">Forms membrane-associated dynamic filaments that are essential for cell shape determination. Acts by regulating cell wall synthesis and cell elongation, and thus cell shape. A feedback loop between cell geometry and MreB localization may maintain elongated cell shape by targeting cell wall growth to regions of negative cell wall curvature.</text>
</comment>
<keyword evidence="8" id="KW-1185">Reference proteome</keyword>
<dbReference type="HAMAP" id="MF_02207">
    <property type="entry name" value="MreB"/>
    <property type="match status" value="1"/>
</dbReference>
<comment type="subcellular location">
    <subcellularLocation>
        <location evidence="6">Cytoplasm</location>
    </subcellularLocation>
    <text evidence="6">Membrane-associated.</text>
</comment>
<dbReference type="NCBIfam" id="NF010539">
    <property type="entry name" value="PRK13927.1"/>
    <property type="match status" value="1"/>
</dbReference>
<comment type="subunit">
    <text evidence="6">Forms polymers.</text>
</comment>
<proteinExistence type="inferred from homology"/>
<dbReference type="RefSeq" id="WP_320509338.1">
    <property type="nucleotide sequence ID" value="NZ_JAXCLW010000004.1"/>
</dbReference>
<dbReference type="InterPro" id="IPR043129">
    <property type="entry name" value="ATPase_NBD"/>
</dbReference>
<evidence type="ECO:0000256" key="4">
    <source>
        <dbReference type="ARBA" id="ARBA00022960"/>
    </source>
</evidence>
<comment type="caution">
    <text evidence="7">The sequence shown here is derived from an EMBL/GenBank/DDBJ whole genome shotgun (WGS) entry which is preliminary data.</text>
</comment>
<gene>
    <name evidence="6" type="primary">mreB</name>
    <name evidence="7" type="ORF">SMD27_15615</name>
</gene>
<keyword evidence="4 6" id="KW-0133">Cell shape</keyword>
<feature type="binding site" evidence="6">
    <location>
        <begin position="296"/>
        <end position="299"/>
    </location>
    <ligand>
        <name>ATP</name>
        <dbReference type="ChEBI" id="CHEBI:30616"/>
    </ligand>
</feature>
<dbReference type="PRINTS" id="PR01652">
    <property type="entry name" value="SHAPEPROTEIN"/>
</dbReference>
<evidence type="ECO:0000256" key="5">
    <source>
        <dbReference type="ARBA" id="ARBA00023458"/>
    </source>
</evidence>
<dbReference type="Gene3D" id="3.30.420.40">
    <property type="match status" value="2"/>
</dbReference>
<dbReference type="Pfam" id="PF06723">
    <property type="entry name" value="MreB_Mbl"/>
    <property type="match status" value="1"/>
</dbReference>
<dbReference type="InterPro" id="IPR056546">
    <property type="entry name" value="MreB_MamK-like"/>
</dbReference>
<comment type="similarity">
    <text evidence="5 6">Belongs to the FtsA/MreB family.</text>
</comment>
<dbReference type="EMBL" id="JAXCLW010000004">
    <property type="protein sequence ID" value="MDY0884272.1"/>
    <property type="molecule type" value="Genomic_DNA"/>
</dbReference>
<dbReference type="NCBIfam" id="TIGR00904">
    <property type="entry name" value="mreB"/>
    <property type="match status" value="1"/>
</dbReference>
<organism evidence="7 8">
    <name type="scientific">Dongia soli</name>
    <dbReference type="NCBI Taxonomy" id="600628"/>
    <lineage>
        <taxon>Bacteria</taxon>
        <taxon>Pseudomonadati</taxon>
        <taxon>Pseudomonadota</taxon>
        <taxon>Alphaproteobacteria</taxon>
        <taxon>Rhodospirillales</taxon>
        <taxon>Dongiaceae</taxon>
        <taxon>Dongia</taxon>
    </lineage>
</organism>
<reference evidence="7 8" key="1">
    <citation type="journal article" date="2016" name="Antonie Van Leeuwenhoek">
        <title>Dongia soli sp. nov., isolated from soil from Dokdo, Korea.</title>
        <authorList>
            <person name="Kim D.U."/>
            <person name="Lee H."/>
            <person name="Kim H."/>
            <person name="Kim S.G."/>
            <person name="Ka J.O."/>
        </authorList>
    </citation>
    <scope>NUCLEOTIDE SEQUENCE [LARGE SCALE GENOMIC DNA]</scope>
    <source>
        <strain evidence="7 8">D78</strain>
    </source>
</reference>
<evidence type="ECO:0000256" key="2">
    <source>
        <dbReference type="ARBA" id="ARBA00022741"/>
    </source>
</evidence>
<dbReference type="PANTHER" id="PTHR42749">
    <property type="entry name" value="CELL SHAPE-DETERMINING PROTEIN MREB"/>
    <property type="match status" value="1"/>
</dbReference>
<keyword evidence="1 6" id="KW-0963">Cytoplasm</keyword>
<name>A0ABU5EEC2_9PROT</name>
<keyword evidence="3 6" id="KW-0067">ATP-binding</keyword>